<feature type="domain" description="SLH" evidence="3">
    <location>
        <begin position="254"/>
        <end position="315"/>
    </location>
</feature>
<dbReference type="EMBL" id="DS989844">
    <property type="protein sequence ID" value="EDX77163.1"/>
    <property type="molecule type" value="Genomic_DNA"/>
</dbReference>
<feature type="region of interest" description="Disordered" evidence="1">
    <location>
        <begin position="53"/>
        <end position="134"/>
    </location>
</feature>
<keyword evidence="2" id="KW-0472">Membrane</keyword>
<dbReference type="InterPro" id="IPR051465">
    <property type="entry name" value="Cell_Envelope_Struct_Comp"/>
</dbReference>
<organism evidence="4 5">
    <name type="scientific">Coleofasciculus chthonoplastes PCC 7420</name>
    <dbReference type="NCBI Taxonomy" id="118168"/>
    <lineage>
        <taxon>Bacteria</taxon>
        <taxon>Bacillati</taxon>
        <taxon>Cyanobacteriota</taxon>
        <taxon>Cyanophyceae</taxon>
        <taxon>Coleofasciculales</taxon>
        <taxon>Coleofasciculaceae</taxon>
        <taxon>Coleofasciculus</taxon>
    </lineage>
</organism>
<dbReference type="Proteomes" id="UP000003835">
    <property type="component" value="Unassembled WGS sequence"/>
</dbReference>
<dbReference type="PANTHER" id="PTHR43308:SF5">
    <property type="entry name" value="S-LAYER PROTEIN _ PEPTIDOGLYCAN ENDO-BETA-N-ACETYLGLUCOSAMINIDASE"/>
    <property type="match status" value="1"/>
</dbReference>
<name>B4VLD9_9CYAN</name>
<protein>
    <submittedName>
        <fullName evidence="4">S-layer domain protein</fullName>
    </submittedName>
</protein>
<feature type="compositionally biased region" description="Basic and acidic residues" evidence="1">
    <location>
        <begin position="84"/>
        <end position="109"/>
    </location>
</feature>
<sequence length="315" mass="34215">MGYAIAMSPPSPPEPPSPLDLDEWIAILVTLTTIGGIFYWAMGKEQKQQILQDLGFSPPSPQPDSTPESPPPTKPTPTTPELSESERISRQEAEVKGNRDAGKQGRMKADSTPPTHQEPSSPTPTTPTPSVEFSDVPDEFWAKNAIATLAKRNIVVGFPEGEFKPQRFATRGELAVMLQQVFKPKSKQRAIAFKDLPPNYWGDAAIKAVAKAGIIIGYPDHKFRPNQPITRAEALVVLAKALNLKPPSEPSKTLQKYADSNKIPDYAIANVAAAVKAGLVTGYPRGNLLNPNKPATRAELAAMLHQAKFLTVSIR</sequence>
<gene>
    <name evidence="4" type="ORF">MC7420_300</name>
</gene>
<dbReference type="eggNOG" id="COG5267">
    <property type="taxonomic scope" value="Bacteria"/>
</dbReference>
<evidence type="ECO:0000259" key="3">
    <source>
        <dbReference type="PROSITE" id="PS51272"/>
    </source>
</evidence>
<feature type="transmembrane region" description="Helical" evidence="2">
    <location>
        <begin position="24"/>
        <end position="42"/>
    </location>
</feature>
<dbReference type="AlphaFoldDB" id="B4VLD9"/>
<dbReference type="HOGENOM" id="CLU_067542_0_0_3"/>
<keyword evidence="2" id="KW-0812">Transmembrane</keyword>
<keyword evidence="2" id="KW-1133">Transmembrane helix</keyword>
<accession>B4VLD9</accession>
<reference evidence="4 5" key="1">
    <citation type="submission" date="2008-07" db="EMBL/GenBank/DDBJ databases">
        <authorList>
            <person name="Tandeau de Marsac N."/>
            <person name="Ferriera S."/>
            <person name="Johnson J."/>
            <person name="Kravitz S."/>
            <person name="Beeson K."/>
            <person name="Sutton G."/>
            <person name="Rogers Y.-H."/>
            <person name="Friedman R."/>
            <person name="Frazier M."/>
            <person name="Venter J.C."/>
        </authorList>
    </citation>
    <scope>NUCLEOTIDE SEQUENCE [LARGE SCALE GENOMIC DNA]</scope>
    <source>
        <strain evidence="4 5">PCC 7420</strain>
    </source>
</reference>
<feature type="domain" description="SLH" evidence="3">
    <location>
        <begin position="189"/>
        <end position="252"/>
    </location>
</feature>
<dbReference type="PROSITE" id="PS51272">
    <property type="entry name" value="SLH"/>
    <property type="match status" value="3"/>
</dbReference>
<evidence type="ECO:0000256" key="1">
    <source>
        <dbReference type="SAM" id="MobiDB-lite"/>
    </source>
</evidence>
<dbReference type="RefSeq" id="WP_006099275.1">
    <property type="nucleotide sequence ID" value="NZ_DS989844.1"/>
</dbReference>
<evidence type="ECO:0000256" key="2">
    <source>
        <dbReference type="SAM" id="Phobius"/>
    </source>
</evidence>
<evidence type="ECO:0000313" key="5">
    <source>
        <dbReference type="Proteomes" id="UP000003835"/>
    </source>
</evidence>
<proteinExistence type="predicted"/>
<dbReference type="PANTHER" id="PTHR43308">
    <property type="entry name" value="OUTER MEMBRANE PROTEIN ALPHA-RELATED"/>
    <property type="match status" value="1"/>
</dbReference>
<dbReference type="OrthoDB" id="9759810at2"/>
<dbReference type="InterPro" id="IPR001119">
    <property type="entry name" value="SLH_dom"/>
</dbReference>
<feature type="domain" description="SLH" evidence="3">
    <location>
        <begin position="129"/>
        <end position="188"/>
    </location>
</feature>
<feature type="compositionally biased region" description="Pro residues" evidence="1">
    <location>
        <begin position="58"/>
        <end position="78"/>
    </location>
</feature>
<evidence type="ECO:0000313" key="4">
    <source>
        <dbReference type="EMBL" id="EDX77163.1"/>
    </source>
</evidence>
<dbReference type="Pfam" id="PF00395">
    <property type="entry name" value="SLH"/>
    <property type="match status" value="3"/>
</dbReference>
<feature type="compositionally biased region" description="Low complexity" evidence="1">
    <location>
        <begin position="111"/>
        <end position="120"/>
    </location>
</feature>
<keyword evidence="5" id="KW-1185">Reference proteome</keyword>
<dbReference type="STRING" id="118168.MC7420_300"/>